<dbReference type="InterPro" id="IPR003012">
    <property type="entry name" value="Tet_transcr_reg_TetR"/>
</dbReference>
<dbReference type="SUPFAM" id="SSF46689">
    <property type="entry name" value="Homeodomain-like"/>
    <property type="match status" value="1"/>
</dbReference>
<evidence type="ECO:0000256" key="2">
    <source>
        <dbReference type="ARBA" id="ARBA00023015"/>
    </source>
</evidence>
<dbReference type="SUPFAM" id="SSF48498">
    <property type="entry name" value="Tetracyclin repressor-like, C-terminal domain"/>
    <property type="match status" value="1"/>
</dbReference>
<evidence type="ECO:0000259" key="6">
    <source>
        <dbReference type="PROSITE" id="PS50977"/>
    </source>
</evidence>
<keyword evidence="2" id="KW-0805">Transcription regulation</keyword>
<dbReference type="PANTHER" id="PTHR30055:SF151">
    <property type="entry name" value="TRANSCRIPTIONAL REGULATORY PROTEIN"/>
    <property type="match status" value="1"/>
</dbReference>
<organism evidence="7">
    <name type="scientific">Micromonospora carbonacea</name>
    <dbReference type="NCBI Taxonomy" id="47853"/>
    <lineage>
        <taxon>Bacteria</taxon>
        <taxon>Bacillati</taxon>
        <taxon>Actinomycetota</taxon>
        <taxon>Actinomycetes</taxon>
        <taxon>Micromonosporales</taxon>
        <taxon>Micromonosporaceae</taxon>
        <taxon>Micromonospora</taxon>
    </lineage>
</organism>
<gene>
    <name evidence="7" type="ORF">HZU44_19080</name>
</gene>
<reference evidence="7" key="1">
    <citation type="submission" date="2020-08" db="EMBL/GenBank/DDBJ databases">
        <title>A bifunctional nitrone conjugated secondary metabolite targeting the ribosome.</title>
        <authorList>
            <person name="Limbrick E.M."/>
            <person name="Graf M."/>
            <person name="Derewacz D.K."/>
            <person name="Nguyen F."/>
            <person name="Spraggins J.M."/>
            <person name="Wieland M."/>
            <person name="Ynigez-Gutierrez A.E."/>
            <person name="Reisman B.J."/>
            <person name="Zinshteyn B."/>
            <person name="McCulloch K."/>
            <person name="Iverson T.M."/>
            <person name="Green R."/>
            <person name="Wilson D.N."/>
            <person name="Bachmann B.O."/>
        </authorList>
    </citation>
    <scope>NUCLEOTIDE SEQUENCE</scope>
    <source>
        <strain evidence="7">Africana</strain>
    </source>
</reference>
<feature type="domain" description="HTH tetR-type" evidence="6">
    <location>
        <begin position="9"/>
        <end position="69"/>
    </location>
</feature>
<proteinExistence type="predicted"/>
<dbReference type="GO" id="GO:0003700">
    <property type="term" value="F:DNA-binding transcription factor activity"/>
    <property type="evidence" value="ECO:0007669"/>
    <property type="project" value="TreeGrafter"/>
</dbReference>
<dbReference type="InterPro" id="IPR004111">
    <property type="entry name" value="Repressor_TetR_C"/>
</dbReference>
<dbReference type="Pfam" id="PF00440">
    <property type="entry name" value="TetR_N"/>
    <property type="match status" value="1"/>
</dbReference>
<protein>
    <submittedName>
        <fullName evidence="7">TetR/AcrR family transcriptional regulator</fullName>
    </submittedName>
</protein>
<sequence length="232" mass="25023">MAPRSRTTPLSRDAVLRAAVEVADERGVAAVSMRAVAQLLGVEAMSLYHYVRSKDEIIDALVDLIFAEIELPTLNEDWRAAMRRRAASARAVLGRHTWAVSLMDSRVSPSPATLRHHDAVIGCLRAAGFDIAGAATAFSLIDSYVYGFVIQEASLPFTTADEREAVAAGLFEHLPADAFPHLTEMAEHALRPDYSYADEFAVGLDLILDGLEQRLRNGSPGRPAPSLGPGTG</sequence>
<keyword evidence="4" id="KW-0804">Transcription</keyword>
<dbReference type="Gene3D" id="1.10.10.60">
    <property type="entry name" value="Homeodomain-like"/>
    <property type="match status" value="1"/>
</dbReference>
<keyword evidence="3 5" id="KW-0238">DNA-binding</keyword>
<dbReference type="InterPro" id="IPR001647">
    <property type="entry name" value="HTH_TetR"/>
</dbReference>
<dbReference type="GO" id="GO:0045892">
    <property type="term" value="P:negative regulation of DNA-templated transcription"/>
    <property type="evidence" value="ECO:0007669"/>
    <property type="project" value="InterPro"/>
</dbReference>
<evidence type="ECO:0000256" key="5">
    <source>
        <dbReference type="PROSITE-ProRule" id="PRU00335"/>
    </source>
</evidence>
<dbReference type="InterPro" id="IPR009057">
    <property type="entry name" value="Homeodomain-like_sf"/>
</dbReference>
<dbReference type="PRINTS" id="PR00455">
    <property type="entry name" value="HTHTETR"/>
</dbReference>
<name>A0A7D5Y5A5_9ACTN</name>
<dbReference type="InterPro" id="IPR036271">
    <property type="entry name" value="Tet_transcr_reg_TetR-rel_C_sf"/>
</dbReference>
<dbReference type="GO" id="GO:0046677">
    <property type="term" value="P:response to antibiotic"/>
    <property type="evidence" value="ECO:0007669"/>
    <property type="project" value="InterPro"/>
</dbReference>
<dbReference type="Gene3D" id="1.10.357.10">
    <property type="entry name" value="Tetracycline Repressor, domain 2"/>
    <property type="match status" value="1"/>
</dbReference>
<dbReference type="Pfam" id="PF02909">
    <property type="entry name" value="TetR_C_1"/>
    <property type="match status" value="1"/>
</dbReference>
<evidence type="ECO:0000313" key="7">
    <source>
        <dbReference type="EMBL" id="QLJ96972.1"/>
    </source>
</evidence>
<dbReference type="PANTHER" id="PTHR30055">
    <property type="entry name" value="HTH-TYPE TRANSCRIPTIONAL REGULATOR RUTR"/>
    <property type="match status" value="1"/>
</dbReference>
<dbReference type="GO" id="GO:0000976">
    <property type="term" value="F:transcription cis-regulatory region binding"/>
    <property type="evidence" value="ECO:0007669"/>
    <property type="project" value="TreeGrafter"/>
</dbReference>
<dbReference type="PROSITE" id="PS50977">
    <property type="entry name" value="HTH_TETR_2"/>
    <property type="match status" value="1"/>
</dbReference>
<accession>A0A7D5Y5A5</accession>
<keyword evidence="1" id="KW-0678">Repressor</keyword>
<evidence type="ECO:0000256" key="3">
    <source>
        <dbReference type="ARBA" id="ARBA00023125"/>
    </source>
</evidence>
<dbReference type="PRINTS" id="PR00400">
    <property type="entry name" value="TETREPRESSOR"/>
</dbReference>
<dbReference type="AlphaFoldDB" id="A0A7D5Y5A5"/>
<dbReference type="InterPro" id="IPR050109">
    <property type="entry name" value="HTH-type_TetR-like_transc_reg"/>
</dbReference>
<feature type="DNA-binding region" description="H-T-H motif" evidence="5">
    <location>
        <begin position="32"/>
        <end position="51"/>
    </location>
</feature>
<dbReference type="EMBL" id="CP058905">
    <property type="protein sequence ID" value="QLJ96972.1"/>
    <property type="molecule type" value="Genomic_DNA"/>
</dbReference>
<evidence type="ECO:0000256" key="4">
    <source>
        <dbReference type="ARBA" id="ARBA00023163"/>
    </source>
</evidence>
<evidence type="ECO:0000256" key="1">
    <source>
        <dbReference type="ARBA" id="ARBA00022491"/>
    </source>
</evidence>